<evidence type="ECO:0000313" key="1">
    <source>
        <dbReference type="EMBL" id="CAK5087701.1"/>
    </source>
</evidence>
<comment type="caution">
    <text evidence="1">The sequence shown here is derived from an EMBL/GenBank/DDBJ whole genome shotgun (WGS) entry which is preliminary data.</text>
</comment>
<protein>
    <submittedName>
        <fullName evidence="1">Uncharacterized protein</fullName>
    </submittedName>
</protein>
<accession>A0ACB1A9K3</accession>
<reference evidence="1" key="1">
    <citation type="submission" date="2023-11" db="EMBL/GenBank/DDBJ databases">
        <authorList>
            <person name="Poullet M."/>
        </authorList>
    </citation>
    <scope>NUCLEOTIDE SEQUENCE</scope>
    <source>
        <strain evidence="1">E1834</strain>
    </source>
</reference>
<keyword evidence="2" id="KW-1185">Reference proteome</keyword>
<name>A0ACB1A9K3_MELEN</name>
<proteinExistence type="predicted"/>
<sequence length="831" mass="92684">MEKTGQSGSSLLAISETATNSTANGNTMAPGNDQKDNESKRSQNTSGYSMAGVLHFLQNECSQYELERSQWEIERAELKARITFLIGERKSQENLKFDLVRRIKMLELALKQERAKHLETVKKYEQPQQNGEVDQIDGEEQNHLVVNTKSTVPLDIDSILPSKTNDNNQSSNGGILSNKELYRARETLQQYLHEIGYTDKILSLRSFRVNQLLGLLPKMDEEEKTNSDDERRPNAAEWALLRSEHAILEAADAIKQSRQHQEKLQESSNLKKNAENADNNDSSSDDNAEADLDADAVEAFNEFSFLKNEEGGNERVWNPKGNLENIDVSKQRKLDEMKKELKHDQERRRQQSLAKARSVFDDSDQKNKFNNTIQQNQQSQSQSAADIPFEEEKYEGIKTVFDKEEENVQQLHWNVHYTLRSHYDSIRAMQFHPIEVLDFCIFKKDWIFVYYINKNVHRPVLITASEDGTAKLWDLNSSSVGSKTGGGGGNYDDGSGKGFPSTGIADIEPLYTFRGHRGAILAMDMSPMGETCYTAGLDGVICCWTIPSTVGLDVYQTFDPNLLQERLNGHTDAIWSLSYHSSSNRLISASADGTIRIWVVGLADGAMPTPLLKTITELDKPRSIDVVSTESQQLLCACVHSQCHIRDFETGQIVLNFQKVEDGDEVNKILSHPTMPVTITAGENRKIRFFDNNTGKIICSTMAHVEGVSTLAIDPNGLYMLSASHDGSVRFWNAEKKICLQEIAAHRKKFGSGVMAVAFYPSRQMIGSAGADGLAKVYGTGQNNNNNNLPSSSFLMPTTTSPTSSSSSGSSAGSSPLQKYQQQQNIASSQL</sequence>
<gene>
    <name evidence="1" type="ORF">MENTE1834_LOCUS35313</name>
</gene>
<organism evidence="1 2">
    <name type="scientific">Meloidogyne enterolobii</name>
    <name type="common">Root-knot nematode worm</name>
    <name type="synonym">Meloidogyne mayaguensis</name>
    <dbReference type="NCBI Taxonomy" id="390850"/>
    <lineage>
        <taxon>Eukaryota</taxon>
        <taxon>Metazoa</taxon>
        <taxon>Ecdysozoa</taxon>
        <taxon>Nematoda</taxon>
        <taxon>Chromadorea</taxon>
        <taxon>Rhabditida</taxon>
        <taxon>Tylenchina</taxon>
        <taxon>Tylenchomorpha</taxon>
        <taxon>Tylenchoidea</taxon>
        <taxon>Meloidogynidae</taxon>
        <taxon>Meloidogyninae</taxon>
        <taxon>Meloidogyne</taxon>
    </lineage>
</organism>
<evidence type="ECO:0000313" key="2">
    <source>
        <dbReference type="Proteomes" id="UP001497535"/>
    </source>
</evidence>
<dbReference type="EMBL" id="CAVMJV010000067">
    <property type="protein sequence ID" value="CAK5087701.1"/>
    <property type="molecule type" value="Genomic_DNA"/>
</dbReference>
<dbReference type="Proteomes" id="UP001497535">
    <property type="component" value="Unassembled WGS sequence"/>
</dbReference>